<keyword evidence="3" id="KW-1185">Reference proteome</keyword>
<dbReference type="Proteomes" id="UP000280434">
    <property type="component" value="Unassembled WGS sequence"/>
</dbReference>
<feature type="region of interest" description="Disordered" evidence="1">
    <location>
        <begin position="1"/>
        <end position="22"/>
    </location>
</feature>
<reference evidence="2 3" key="1">
    <citation type="submission" date="2018-10" db="EMBL/GenBank/DDBJ databases">
        <title>Paraburkholderia sp. 7MK8-2, isolated from soil.</title>
        <authorList>
            <person name="Gao Z.-H."/>
            <person name="Qiu L.-H."/>
        </authorList>
    </citation>
    <scope>NUCLEOTIDE SEQUENCE [LARGE SCALE GENOMIC DNA]</scope>
    <source>
        <strain evidence="2 3">7MK8-2</strain>
    </source>
</reference>
<sequence length="206" mass="23687">MAQLGREVRHRQSKTRGRSQKRGRRFMIAWQAFSYAGVKYNLSHLHPRRVEILQPAKGEHPERTYAVQLIFGLHCFTRSAEAGEVIDPALLYSDSRETRVFCLRRYRLSMLLPAIIDGLAGRPCYHTGKGNFFTVEVVDEQGTTQEYEVYFTASRATERGVLNLFVQSADVRDGAHAGNRPKKRPIRLHVILHNTLTNRPIKEPMR</sequence>
<proteinExistence type="predicted"/>
<protein>
    <recommendedName>
        <fullName evidence="4">Heat-shock protein</fullName>
    </recommendedName>
</protein>
<evidence type="ECO:0000256" key="1">
    <source>
        <dbReference type="SAM" id="MobiDB-lite"/>
    </source>
</evidence>
<feature type="compositionally biased region" description="Basic residues" evidence="1">
    <location>
        <begin position="8"/>
        <end position="22"/>
    </location>
</feature>
<evidence type="ECO:0008006" key="4">
    <source>
        <dbReference type="Google" id="ProtNLM"/>
    </source>
</evidence>
<evidence type="ECO:0000313" key="3">
    <source>
        <dbReference type="Proteomes" id="UP000280434"/>
    </source>
</evidence>
<accession>A0A494XQJ1</accession>
<dbReference type="AlphaFoldDB" id="A0A494XQJ1"/>
<gene>
    <name evidence="2" type="ORF">D7S89_08450</name>
</gene>
<dbReference type="EMBL" id="RBZV01000002">
    <property type="protein sequence ID" value="RKP51066.1"/>
    <property type="molecule type" value="Genomic_DNA"/>
</dbReference>
<comment type="caution">
    <text evidence="2">The sequence shown here is derived from an EMBL/GenBank/DDBJ whole genome shotgun (WGS) entry which is preliminary data.</text>
</comment>
<evidence type="ECO:0000313" key="2">
    <source>
        <dbReference type="EMBL" id="RKP51066.1"/>
    </source>
</evidence>
<name>A0A494XQJ1_9BURK</name>
<organism evidence="2 3">
    <name type="scientific">Trinickia fusca</name>
    <dbReference type="NCBI Taxonomy" id="2419777"/>
    <lineage>
        <taxon>Bacteria</taxon>
        <taxon>Pseudomonadati</taxon>
        <taxon>Pseudomonadota</taxon>
        <taxon>Betaproteobacteria</taxon>
        <taxon>Burkholderiales</taxon>
        <taxon>Burkholderiaceae</taxon>
        <taxon>Trinickia</taxon>
    </lineage>
</organism>